<evidence type="ECO:0000256" key="1">
    <source>
        <dbReference type="ARBA" id="ARBA00004651"/>
    </source>
</evidence>
<name>A0A6B2NUB6_9RHOB</name>
<evidence type="ECO:0000259" key="7">
    <source>
        <dbReference type="PROSITE" id="PS50125"/>
    </source>
</evidence>
<comment type="subcellular location">
    <subcellularLocation>
        <location evidence="1">Cell membrane</location>
        <topology evidence="1">Multi-pass membrane protein</topology>
    </subcellularLocation>
</comment>
<feature type="domain" description="HAMP" evidence="8">
    <location>
        <begin position="330"/>
        <end position="382"/>
    </location>
</feature>
<dbReference type="SMART" id="SM00044">
    <property type="entry name" value="CYCc"/>
    <property type="match status" value="1"/>
</dbReference>
<dbReference type="Gene3D" id="3.30.70.1230">
    <property type="entry name" value="Nucleotide cyclase"/>
    <property type="match status" value="1"/>
</dbReference>
<dbReference type="Gene3D" id="3.30.450.20">
    <property type="entry name" value="PAS domain"/>
    <property type="match status" value="1"/>
</dbReference>
<evidence type="ECO:0000259" key="8">
    <source>
        <dbReference type="PROSITE" id="PS50885"/>
    </source>
</evidence>
<dbReference type="CDD" id="cd06225">
    <property type="entry name" value="HAMP"/>
    <property type="match status" value="1"/>
</dbReference>
<dbReference type="GO" id="GO:0035556">
    <property type="term" value="P:intracellular signal transduction"/>
    <property type="evidence" value="ECO:0007669"/>
    <property type="project" value="InterPro"/>
</dbReference>
<dbReference type="RefSeq" id="WP_164131728.1">
    <property type="nucleotide sequence ID" value="NZ_JAAGOX010000037.1"/>
</dbReference>
<dbReference type="InterPro" id="IPR033479">
    <property type="entry name" value="dCache_1"/>
</dbReference>
<evidence type="ECO:0000256" key="3">
    <source>
        <dbReference type="ARBA" id="ARBA00022692"/>
    </source>
</evidence>
<dbReference type="Pfam" id="PF00672">
    <property type="entry name" value="HAMP"/>
    <property type="match status" value="1"/>
</dbReference>
<proteinExistence type="predicted"/>
<dbReference type="CDD" id="cd12912">
    <property type="entry name" value="PDC2_MCP_like"/>
    <property type="match status" value="1"/>
</dbReference>
<keyword evidence="2" id="KW-1003">Cell membrane</keyword>
<keyword evidence="5 6" id="KW-0472">Membrane</keyword>
<evidence type="ECO:0000256" key="4">
    <source>
        <dbReference type="ARBA" id="ARBA00022989"/>
    </source>
</evidence>
<evidence type="ECO:0000256" key="6">
    <source>
        <dbReference type="SAM" id="Phobius"/>
    </source>
</evidence>
<evidence type="ECO:0000256" key="2">
    <source>
        <dbReference type="ARBA" id="ARBA00022475"/>
    </source>
</evidence>
<dbReference type="GO" id="GO:0006171">
    <property type="term" value="P:cAMP biosynthetic process"/>
    <property type="evidence" value="ECO:0007669"/>
    <property type="project" value="TreeGrafter"/>
</dbReference>
<dbReference type="SMART" id="SM00304">
    <property type="entry name" value="HAMP"/>
    <property type="match status" value="1"/>
</dbReference>
<dbReference type="Pfam" id="PF00211">
    <property type="entry name" value="Guanylate_cyc"/>
    <property type="match status" value="1"/>
</dbReference>
<dbReference type="SUPFAM" id="SSF103190">
    <property type="entry name" value="Sensory domain-like"/>
    <property type="match status" value="1"/>
</dbReference>
<dbReference type="PANTHER" id="PTHR43081:SF20">
    <property type="entry name" value="TWO-COMPONENT RESPONSE REGULATOR"/>
    <property type="match status" value="1"/>
</dbReference>
<dbReference type="InterPro" id="IPR001054">
    <property type="entry name" value="A/G_cyclase"/>
</dbReference>
<comment type="caution">
    <text evidence="9">The sequence shown here is derived from an EMBL/GenBank/DDBJ whole genome shotgun (WGS) entry which is preliminary data.</text>
</comment>
<evidence type="ECO:0000256" key="5">
    <source>
        <dbReference type="ARBA" id="ARBA00023136"/>
    </source>
</evidence>
<keyword evidence="3 6" id="KW-0812">Transmembrane</keyword>
<protein>
    <submittedName>
        <fullName evidence="9">HAMP domain-containing protein</fullName>
    </submittedName>
</protein>
<gene>
    <name evidence="9" type="ORF">G0P99_17245</name>
</gene>
<dbReference type="PROSITE" id="PS50125">
    <property type="entry name" value="GUANYLATE_CYCLASE_2"/>
    <property type="match status" value="1"/>
</dbReference>
<dbReference type="GO" id="GO:0004016">
    <property type="term" value="F:adenylate cyclase activity"/>
    <property type="evidence" value="ECO:0007669"/>
    <property type="project" value="UniProtKB-ARBA"/>
</dbReference>
<feature type="domain" description="Guanylate cyclase" evidence="7">
    <location>
        <begin position="419"/>
        <end position="550"/>
    </location>
</feature>
<dbReference type="AlphaFoldDB" id="A0A6B2NUB6"/>
<dbReference type="Gene3D" id="6.10.340.10">
    <property type="match status" value="1"/>
</dbReference>
<organism evidence="9">
    <name type="scientific">Ruegeria sp. PrR005</name>
    <dbReference type="NCBI Taxonomy" id="2706882"/>
    <lineage>
        <taxon>Bacteria</taxon>
        <taxon>Pseudomonadati</taxon>
        <taxon>Pseudomonadota</taxon>
        <taxon>Alphaproteobacteria</taxon>
        <taxon>Rhodobacterales</taxon>
        <taxon>Roseobacteraceae</taxon>
        <taxon>Ruegeria</taxon>
    </lineage>
</organism>
<dbReference type="GO" id="GO:0005886">
    <property type="term" value="C:plasma membrane"/>
    <property type="evidence" value="ECO:0007669"/>
    <property type="project" value="UniProtKB-SubCell"/>
</dbReference>
<dbReference type="Pfam" id="PF02743">
    <property type="entry name" value="dCache_1"/>
    <property type="match status" value="1"/>
</dbReference>
<dbReference type="SUPFAM" id="SSF158472">
    <property type="entry name" value="HAMP domain-like"/>
    <property type="match status" value="1"/>
</dbReference>
<dbReference type="EMBL" id="JAAGOX010000037">
    <property type="protein sequence ID" value="NDW46700.1"/>
    <property type="molecule type" value="Genomic_DNA"/>
</dbReference>
<reference evidence="9" key="1">
    <citation type="submission" date="2020-02" db="EMBL/GenBank/DDBJ databases">
        <title>Delineation of the pyrene-degrading pathway in Roseobacter clade bacteria by genomic analysis.</title>
        <authorList>
            <person name="Zhou H."/>
            <person name="Wang H."/>
        </authorList>
    </citation>
    <scope>NUCLEOTIDE SEQUENCE</scope>
    <source>
        <strain evidence="9">PrR005</strain>
    </source>
</reference>
<dbReference type="InterPro" id="IPR029787">
    <property type="entry name" value="Nucleotide_cyclase"/>
</dbReference>
<dbReference type="PROSITE" id="PS50885">
    <property type="entry name" value="HAMP"/>
    <property type="match status" value="1"/>
</dbReference>
<evidence type="ECO:0000313" key="9">
    <source>
        <dbReference type="EMBL" id="NDW46700.1"/>
    </source>
</evidence>
<keyword evidence="4 6" id="KW-1133">Transmembrane helix</keyword>
<dbReference type="SUPFAM" id="SSF55073">
    <property type="entry name" value="Nucleotide cyclase"/>
    <property type="match status" value="1"/>
</dbReference>
<dbReference type="InterPro" id="IPR029151">
    <property type="entry name" value="Sensor-like_sf"/>
</dbReference>
<feature type="transmembrane region" description="Helical" evidence="6">
    <location>
        <begin position="311"/>
        <end position="329"/>
    </location>
</feature>
<feature type="transmembrane region" description="Helical" evidence="6">
    <location>
        <begin position="33"/>
        <end position="55"/>
    </location>
</feature>
<dbReference type="PANTHER" id="PTHR43081">
    <property type="entry name" value="ADENYLATE CYCLASE, TERMINAL-DIFFERENTIATION SPECIFIC-RELATED"/>
    <property type="match status" value="1"/>
</dbReference>
<dbReference type="InterPro" id="IPR003660">
    <property type="entry name" value="HAMP_dom"/>
</dbReference>
<dbReference type="InterPro" id="IPR050697">
    <property type="entry name" value="Adenylyl/Guanylyl_Cyclase_3/4"/>
</dbReference>
<dbReference type="CDD" id="cd07302">
    <property type="entry name" value="CHD"/>
    <property type="match status" value="1"/>
</dbReference>
<accession>A0A6B2NUB6</accession>
<sequence>MAASSEGADSPSADRPESKLGSLFFRSGLFRKYALLIGGLVSGALVFAGSLEIYFSYPEQKLALLQLQREKAAGAAVVIERFSREILAQMGWLTHAAFLDSGAAVQQRRQDFQRILRQVPEITEIAFIDASGRERLSVSRVAIDELDRGTDFSGRENFTTTKSEGFYFGAVYFRDESEPYMTVGLRDQGKNPGVIIAEVNLKMVWNVISQIDVGQGGSAFLVDSNGMLIAHRDISLVLRKTDLSSYSQNLLVRTDASRSDIPQLGVITTGLDGIRVLSAFAMIERLDWLVIVESPLSEAFAPLYASLRRSAVLVILGIVISALAGLLLARRIVGPVKTLQQGAARIGAGELDQRIELHTGDELEQLAEDFNDMSVRLHESYEKVRRVSVLKRYFSPHLADLIVASDNSEITSSHRREVTVLFCDLRNFTAYSSLAEPHETLQVLEQFYVAVGDRLLEYEATIGYFSGDGLMAFLNDPLPCPDHSEKAVRMAQSMQADLANLLESWNDRGVNLGFGIGIATGLATLGHIGTRDQYHYTAIGSVVNLASRLCDIARNGETLVSGPVRNGAGNVAVFEELGERTLKGFGEPVTILRVSGLKS</sequence>